<sequence precursor="true">MQTAVRSYVSAGVALAGVGAIAFSPVVPIPDVEVPAISSSAVELNALVNPIELFVPIFEKAFADTGALGQRVFANPAPILEQILANQVASAQTLGEIAGVFGESFQTAFAAAPGLLETAFDQFAAGEITLALNTLFDLALSPVIGPLLDSIFMGDGVLQDLVGVLQKPLVNAQNVIGLLGDPDFLLTIGLLPLQTAYALNTAVGGAAEALLAAAEAGDPEGFVNAITTGSANVTAAVLDLLLNPGTPPYNYDQGLVAALLSARDMIAQAIGAPAPSPALLATVSSEVTDPALTTITLDVAPASDAIEAPKPAAETDVSAVSLSADAVDATEPATAVAEETAAVEAGVDEVVAESEVVTPKKSDPLNELRKGVEGAVNDIRNGFKHAAASLTGKASKPAKSESSPASDSGSASESDSGSDSGSGSGSDSTSGDAE</sequence>
<accession>A0A5Q5BEX3</accession>
<dbReference type="KEGG" id="mmc:Mmcs_0555"/>
<feature type="compositionally biased region" description="Low complexity" evidence="1">
    <location>
        <begin position="392"/>
        <end position="434"/>
    </location>
</feature>
<gene>
    <name evidence="2" type="ordered locus">Mmcs_0555</name>
</gene>
<reference evidence="2" key="1">
    <citation type="submission" date="2006-06" db="EMBL/GenBank/DDBJ databases">
        <title>Complete sequence of chromosome of Mycobacterium sp. MCS.</title>
        <authorList>
            <consortium name="US DOE Joint Genome Institute"/>
            <person name="Copeland A."/>
            <person name="Lucas S."/>
            <person name="Lapidus A."/>
            <person name="Barry K."/>
            <person name="Detter J.C."/>
            <person name="Glavina del Rio T."/>
            <person name="Hammon N."/>
            <person name="Israni S."/>
            <person name="Dalin E."/>
            <person name="Tice H."/>
            <person name="Pitluck S."/>
            <person name="Martinez M."/>
            <person name="Schmutz J."/>
            <person name="Larimer F."/>
            <person name="Land M."/>
            <person name="Hauser L."/>
            <person name="Kyrpides N."/>
            <person name="Kim E."/>
            <person name="Miller C.D."/>
            <person name="Hughes J.E."/>
            <person name="Anderson A.J."/>
            <person name="Sims R.C."/>
            <person name="Richardson P."/>
        </authorList>
    </citation>
    <scope>NUCLEOTIDE SEQUENCE [LARGE SCALE GENOMIC DNA]</scope>
    <source>
        <strain evidence="2">MCS</strain>
    </source>
</reference>
<dbReference type="AlphaFoldDB" id="A0A5Q5BEX3"/>
<name>A0A5Q5BEX3_MYCSS</name>
<organism evidence="2">
    <name type="scientific">Mycobacterium sp. (strain MCS)</name>
    <dbReference type="NCBI Taxonomy" id="164756"/>
    <lineage>
        <taxon>Bacteria</taxon>
        <taxon>Bacillati</taxon>
        <taxon>Actinomycetota</taxon>
        <taxon>Actinomycetes</taxon>
        <taxon>Mycobacteriales</taxon>
        <taxon>Mycobacteriaceae</taxon>
        <taxon>Mycobacterium</taxon>
    </lineage>
</organism>
<evidence type="ECO:0008006" key="3">
    <source>
        <dbReference type="Google" id="ProtNLM"/>
    </source>
</evidence>
<feature type="region of interest" description="Disordered" evidence="1">
    <location>
        <begin position="388"/>
        <end position="434"/>
    </location>
</feature>
<dbReference type="EMBL" id="CP000384">
    <property type="protein sequence ID" value="ABG06676.1"/>
    <property type="molecule type" value="Genomic_DNA"/>
</dbReference>
<proteinExistence type="predicted"/>
<evidence type="ECO:0000313" key="2">
    <source>
        <dbReference type="EMBL" id="ABG06676.1"/>
    </source>
</evidence>
<protein>
    <recommendedName>
        <fullName evidence="3">PE-PGRS family protein</fullName>
    </recommendedName>
</protein>
<evidence type="ECO:0000256" key="1">
    <source>
        <dbReference type="SAM" id="MobiDB-lite"/>
    </source>
</evidence>